<proteinExistence type="predicted"/>
<evidence type="ECO:0000313" key="1">
    <source>
        <dbReference type="EMBL" id="RPA80316.1"/>
    </source>
</evidence>
<dbReference type="GO" id="GO:0004252">
    <property type="term" value="F:serine-type endopeptidase activity"/>
    <property type="evidence" value="ECO:0007669"/>
    <property type="project" value="InterPro"/>
</dbReference>
<dbReference type="AlphaFoldDB" id="A0A3N4I4J6"/>
<dbReference type="STRING" id="1160509.A0A3N4I4J6"/>
<dbReference type="GO" id="GO:0006508">
    <property type="term" value="P:proteolysis"/>
    <property type="evidence" value="ECO:0007669"/>
    <property type="project" value="InterPro"/>
</dbReference>
<dbReference type="Proteomes" id="UP000275078">
    <property type="component" value="Unassembled WGS sequence"/>
</dbReference>
<evidence type="ECO:0000313" key="2">
    <source>
        <dbReference type="Proteomes" id="UP000275078"/>
    </source>
</evidence>
<organism evidence="1 2">
    <name type="scientific">Ascobolus immersus RN42</name>
    <dbReference type="NCBI Taxonomy" id="1160509"/>
    <lineage>
        <taxon>Eukaryota</taxon>
        <taxon>Fungi</taxon>
        <taxon>Dikarya</taxon>
        <taxon>Ascomycota</taxon>
        <taxon>Pezizomycotina</taxon>
        <taxon>Pezizomycetes</taxon>
        <taxon>Pezizales</taxon>
        <taxon>Ascobolaceae</taxon>
        <taxon>Ascobolus</taxon>
    </lineage>
</organism>
<keyword evidence="2" id="KW-1185">Reference proteome</keyword>
<reference evidence="1 2" key="1">
    <citation type="journal article" date="2018" name="Nat. Ecol. Evol.">
        <title>Pezizomycetes genomes reveal the molecular basis of ectomycorrhizal truffle lifestyle.</title>
        <authorList>
            <person name="Murat C."/>
            <person name="Payen T."/>
            <person name="Noel B."/>
            <person name="Kuo A."/>
            <person name="Morin E."/>
            <person name="Chen J."/>
            <person name="Kohler A."/>
            <person name="Krizsan K."/>
            <person name="Balestrini R."/>
            <person name="Da Silva C."/>
            <person name="Montanini B."/>
            <person name="Hainaut M."/>
            <person name="Levati E."/>
            <person name="Barry K.W."/>
            <person name="Belfiori B."/>
            <person name="Cichocki N."/>
            <person name="Clum A."/>
            <person name="Dockter R.B."/>
            <person name="Fauchery L."/>
            <person name="Guy J."/>
            <person name="Iotti M."/>
            <person name="Le Tacon F."/>
            <person name="Lindquist E.A."/>
            <person name="Lipzen A."/>
            <person name="Malagnac F."/>
            <person name="Mello A."/>
            <person name="Molinier V."/>
            <person name="Miyauchi S."/>
            <person name="Poulain J."/>
            <person name="Riccioni C."/>
            <person name="Rubini A."/>
            <person name="Sitrit Y."/>
            <person name="Splivallo R."/>
            <person name="Traeger S."/>
            <person name="Wang M."/>
            <person name="Zifcakova L."/>
            <person name="Wipf D."/>
            <person name="Zambonelli A."/>
            <person name="Paolocci F."/>
            <person name="Nowrousian M."/>
            <person name="Ottonello S."/>
            <person name="Baldrian P."/>
            <person name="Spatafora J.W."/>
            <person name="Henrissat B."/>
            <person name="Nagy L.G."/>
            <person name="Aury J.M."/>
            <person name="Wincker P."/>
            <person name="Grigoriev I.V."/>
            <person name="Bonfante P."/>
            <person name="Martin F.M."/>
        </authorList>
    </citation>
    <scope>NUCLEOTIDE SEQUENCE [LARGE SCALE GENOMIC DNA]</scope>
    <source>
        <strain evidence="1 2">RN42</strain>
    </source>
</reference>
<dbReference type="Gene3D" id="3.40.50.200">
    <property type="entry name" value="Peptidase S8/S53 domain"/>
    <property type="match status" value="1"/>
</dbReference>
<dbReference type="EMBL" id="ML119689">
    <property type="protein sequence ID" value="RPA80316.1"/>
    <property type="molecule type" value="Genomic_DNA"/>
</dbReference>
<dbReference type="SUPFAM" id="SSF52743">
    <property type="entry name" value="Subtilisin-like"/>
    <property type="match status" value="1"/>
</dbReference>
<dbReference type="InterPro" id="IPR036852">
    <property type="entry name" value="Peptidase_S8/S53_dom_sf"/>
</dbReference>
<gene>
    <name evidence="1" type="ORF">BJ508DRAFT_307519</name>
</gene>
<name>A0A3N4I4J6_ASCIM</name>
<sequence length="448" mass="48773">MDQYYHHLSSNRFKVHQASGYGPTFELQGGVDILAPGTNMVVVAARKGSSLSEYGVHTGTSFANPYVTSILAAYIGSLGGKEKLGMKGMLMAREKLVTCGVPVSLPAHVYLANPKLDKSIQSPATVQGSGLVNVRNLLSPAHVSPASIDLADTEHFTATHTLIFTNTGTTSVTVTIGIEHGAGYYAFNRSGGSSSVAPEGLIQSMIWAVEYVPELQAGFEINPTPILVEPGVSHDFIVVFKQPIRPRIPGGELGGVAASVGRAWDAIRRPIFTGWVVFSANDGSTQRVRYVGAASNQRELQIYKSAPIIRFHEGPANFLVYKPFQISLSGFAPIPTLTVFVLLGTRQAIFDFVPKGADRRTLDPAVFRLAYLQKNTEGIHRFVEGKSVGFDNTLIRRLPITGFNQAGKRVVDPGVTYIPRVRLLSISGDPKKWEDWQPWYGPEVTIYW</sequence>
<protein>
    <submittedName>
        <fullName evidence="1">Uncharacterized protein</fullName>
    </submittedName>
</protein>
<accession>A0A3N4I4J6</accession>